<gene>
    <name evidence="3" type="ORF">DFJ43DRAFT_163911</name>
</gene>
<comment type="caution">
    <text evidence="3">The sequence shown here is derived from an EMBL/GenBank/DDBJ whole genome shotgun (WGS) entry which is preliminary data.</text>
</comment>
<feature type="domain" description="Methyltransferase" evidence="2">
    <location>
        <begin position="69"/>
        <end position="166"/>
    </location>
</feature>
<dbReference type="InterPro" id="IPR041698">
    <property type="entry name" value="Methyltransf_25"/>
</dbReference>
<feature type="compositionally biased region" description="Basic and acidic residues" evidence="1">
    <location>
        <begin position="365"/>
        <end position="390"/>
    </location>
</feature>
<accession>A0AA38JRW9</accession>
<dbReference type="InterPro" id="IPR029063">
    <property type="entry name" value="SAM-dependent_MTases_sf"/>
</dbReference>
<dbReference type="EMBL" id="JANVFO010000014">
    <property type="protein sequence ID" value="KAJ3734361.1"/>
    <property type="molecule type" value="Genomic_DNA"/>
</dbReference>
<dbReference type="Proteomes" id="UP001176059">
    <property type="component" value="Unassembled WGS sequence"/>
</dbReference>
<evidence type="ECO:0000256" key="1">
    <source>
        <dbReference type="SAM" id="MobiDB-lite"/>
    </source>
</evidence>
<dbReference type="PANTHER" id="PTHR43591">
    <property type="entry name" value="METHYLTRANSFERASE"/>
    <property type="match status" value="1"/>
</dbReference>
<evidence type="ECO:0000313" key="4">
    <source>
        <dbReference type="Proteomes" id="UP001176059"/>
    </source>
</evidence>
<reference evidence="3" key="1">
    <citation type="submission" date="2022-08" db="EMBL/GenBank/DDBJ databases">
        <authorList>
            <consortium name="DOE Joint Genome Institute"/>
            <person name="Min B."/>
            <person name="Sierra-Patev S."/>
            <person name="Naranjo-Ortiz M."/>
            <person name="Looney B."/>
            <person name="Konkel Z."/>
            <person name="Slot J.C."/>
            <person name="Sakamoto Y."/>
            <person name="Steenwyk J.L."/>
            <person name="Rokas A."/>
            <person name="Carro J."/>
            <person name="Camarero S."/>
            <person name="Ferreira P."/>
            <person name="Molpeceres G."/>
            <person name="Ruiz-duenas F.J."/>
            <person name="Serrano A."/>
            <person name="Henrissat B."/>
            <person name="Drula E."/>
            <person name="Hughes K.W."/>
            <person name="Mata J.L."/>
            <person name="Ishikawa N.K."/>
            <person name="Vargas-Isla R."/>
            <person name="Ushijima S."/>
            <person name="Smith C.A."/>
            <person name="Ahrendt S."/>
            <person name="Andreopoulos W."/>
            <person name="He G."/>
            <person name="LaButti K."/>
            <person name="Lipzen A."/>
            <person name="Ng V."/>
            <person name="Riley R."/>
            <person name="Sandor L."/>
            <person name="Barry K."/>
            <person name="Martinez A.T."/>
            <person name="Xiao Y."/>
            <person name="Gibbons J.G."/>
            <person name="Terashima K."/>
            <person name="Hibbett D.S."/>
            <person name="Grigoriev I.V."/>
        </authorList>
    </citation>
    <scope>NUCLEOTIDE SEQUENCE</scope>
    <source>
        <strain evidence="3">ET3784</strain>
    </source>
</reference>
<dbReference type="Pfam" id="PF13649">
    <property type="entry name" value="Methyltransf_25"/>
    <property type="match status" value="1"/>
</dbReference>
<dbReference type="AlphaFoldDB" id="A0AA38JRW9"/>
<dbReference type="PANTHER" id="PTHR43591:SF24">
    <property type="entry name" value="2-METHOXY-6-POLYPRENYL-1,4-BENZOQUINOL METHYLASE, MITOCHONDRIAL"/>
    <property type="match status" value="1"/>
</dbReference>
<feature type="region of interest" description="Disordered" evidence="1">
    <location>
        <begin position="364"/>
        <end position="390"/>
    </location>
</feature>
<dbReference type="CDD" id="cd02440">
    <property type="entry name" value="AdoMet_MTases"/>
    <property type="match status" value="1"/>
</dbReference>
<feature type="compositionally biased region" description="Polar residues" evidence="1">
    <location>
        <begin position="236"/>
        <end position="250"/>
    </location>
</feature>
<feature type="compositionally biased region" description="Polar residues" evidence="1">
    <location>
        <begin position="256"/>
        <end position="271"/>
    </location>
</feature>
<reference evidence="3" key="2">
    <citation type="journal article" date="2023" name="Proc. Natl. Acad. Sci. U.S.A.">
        <title>A global phylogenomic analysis of the shiitake genus Lentinula.</title>
        <authorList>
            <person name="Sierra-Patev S."/>
            <person name="Min B."/>
            <person name="Naranjo-Ortiz M."/>
            <person name="Looney B."/>
            <person name="Konkel Z."/>
            <person name="Slot J.C."/>
            <person name="Sakamoto Y."/>
            <person name="Steenwyk J.L."/>
            <person name="Rokas A."/>
            <person name="Carro J."/>
            <person name="Camarero S."/>
            <person name="Ferreira P."/>
            <person name="Molpeceres G."/>
            <person name="Ruiz-Duenas F.J."/>
            <person name="Serrano A."/>
            <person name="Henrissat B."/>
            <person name="Drula E."/>
            <person name="Hughes K.W."/>
            <person name="Mata J.L."/>
            <person name="Ishikawa N.K."/>
            <person name="Vargas-Isla R."/>
            <person name="Ushijima S."/>
            <person name="Smith C.A."/>
            <person name="Donoghue J."/>
            <person name="Ahrendt S."/>
            <person name="Andreopoulos W."/>
            <person name="He G."/>
            <person name="LaButti K."/>
            <person name="Lipzen A."/>
            <person name="Ng V."/>
            <person name="Riley R."/>
            <person name="Sandor L."/>
            <person name="Barry K."/>
            <person name="Martinez A.T."/>
            <person name="Xiao Y."/>
            <person name="Gibbons J.G."/>
            <person name="Terashima K."/>
            <person name="Grigoriev I.V."/>
            <person name="Hibbett D."/>
        </authorList>
    </citation>
    <scope>NUCLEOTIDE SEQUENCE</scope>
    <source>
        <strain evidence="3">ET3784</strain>
    </source>
</reference>
<evidence type="ECO:0000313" key="3">
    <source>
        <dbReference type="EMBL" id="KAJ3734361.1"/>
    </source>
</evidence>
<name>A0AA38JRW9_9AGAR</name>
<keyword evidence="4" id="KW-1185">Reference proteome</keyword>
<organism evidence="3 4">
    <name type="scientific">Lentinula guzmanii</name>
    <dbReference type="NCBI Taxonomy" id="2804957"/>
    <lineage>
        <taxon>Eukaryota</taxon>
        <taxon>Fungi</taxon>
        <taxon>Dikarya</taxon>
        <taxon>Basidiomycota</taxon>
        <taxon>Agaricomycotina</taxon>
        <taxon>Agaricomycetes</taxon>
        <taxon>Agaricomycetidae</taxon>
        <taxon>Agaricales</taxon>
        <taxon>Marasmiineae</taxon>
        <taxon>Omphalotaceae</taxon>
        <taxon>Lentinula</taxon>
    </lineage>
</organism>
<proteinExistence type="predicted"/>
<dbReference type="SUPFAM" id="SSF53335">
    <property type="entry name" value="S-adenosyl-L-methionine-dependent methyltransferases"/>
    <property type="match status" value="1"/>
</dbReference>
<evidence type="ECO:0000259" key="2">
    <source>
        <dbReference type="Pfam" id="PF13649"/>
    </source>
</evidence>
<protein>
    <recommendedName>
        <fullName evidence="2">Methyltransferase domain-containing protein</fullName>
    </recommendedName>
</protein>
<feature type="region of interest" description="Disordered" evidence="1">
    <location>
        <begin position="225"/>
        <end position="289"/>
    </location>
</feature>
<sequence length="528" mass="60115">MSNGAEKDVEALLLKERVFRRRPGDIAYPLNHSNDMLNYFCSDNWDHLFFKKCFRSLTMTQFETPPERVLDLGCGSGLWVLEAANQWQESIIVGLDVMDIQPKLSALDLNKDLARRIKWVHTNLLDGLPFSDDCFDFVRISRLGLGVPEDEWQFVLEEVSRVMKPGAALEILEEDLIFPFCQAARRRPRPKLLTLDLFPSDSIPSSARTSITVFSANPWDRSDDDLMDGTLKKKTSLSPLQESPTSTIPTPISHLSPKSANSHKSYTSNFISQPVSSPPPSDSYYTDPQDHSRLKAAWDAMLSRRFLASQLITVLPFYLSSCFVDVKTHSTLHIPLPLNSSSSNSKLFCSDYSSSTNAFNPEEQFELKRSTGRVSDDEIPHRRDSTSNKDPKKVFSWAPMHLARTVQTVKACKEAIWDEYAKLHSPDLPPTITQARLKEGRRAVVSSESAARESFDRAWNNWENDMTDRIGMRDSIMFELLWPEPAGERPDWRVWRNSLDIKNVEEPEPAVDICRTIRGFVASKPRNK</sequence>
<dbReference type="Gene3D" id="3.40.50.150">
    <property type="entry name" value="Vaccinia Virus protein VP39"/>
    <property type="match status" value="1"/>
</dbReference>
<dbReference type="GO" id="GO:0008168">
    <property type="term" value="F:methyltransferase activity"/>
    <property type="evidence" value="ECO:0007669"/>
    <property type="project" value="TreeGrafter"/>
</dbReference>